<dbReference type="AlphaFoldDB" id="A0A397U7V0"/>
<evidence type="ECO:0000313" key="2">
    <source>
        <dbReference type="Proteomes" id="UP000266673"/>
    </source>
</evidence>
<dbReference type="Proteomes" id="UP000266673">
    <property type="component" value="Unassembled WGS sequence"/>
</dbReference>
<comment type="caution">
    <text evidence="1">The sequence shown here is derived from an EMBL/GenBank/DDBJ whole genome shotgun (WGS) entry which is preliminary data.</text>
</comment>
<accession>A0A397U7V0</accession>
<protein>
    <submittedName>
        <fullName evidence="1">Uncharacterized protein</fullName>
    </submittedName>
</protein>
<organism evidence="1 2">
    <name type="scientific">Gigaspora rosea</name>
    <dbReference type="NCBI Taxonomy" id="44941"/>
    <lineage>
        <taxon>Eukaryota</taxon>
        <taxon>Fungi</taxon>
        <taxon>Fungi incertae sedis</taxon>
        <taxon>Mucoromycota</taxon>
        <taxon>Glomeromycotina</taxon>
        <taxon>Glomeromycetes</taxon>
        <taxon>Diversisporales</taxon>
        <taxon>Gigasporaceae</taxon>
        <taxon>Gigaspora</taxon>
    </lineage>
</organism>
<evidence type="ECO:0000313" key="1">
    <source>
        <dbReference type="EMBL" id="RIB03196.1"/>
    </source>
</evidence>
<keyword evidence="2" id="KW-1185">Reference proteome</keyword>
<proteinExistence type="predicted"/>
<name>A0A397U7V0_9GLOM</name>
<gene>
    <name evidence="1" type="ORF">C2G38_2049457</name>
</gene>
<sequence>MVCFKSEYNSDNSLENDDIFTDNLNDNDSFENYLEKKTRYIVLFNHEPTFAKFGHDLTVDQVEYYLEFQEYPKTSSTGVASVCNISGWDINDAKKAFRISNIQYAYGDPRNIRSIKKYPFLGVPVQKTYRFCQSV</sequence>
<dbReference type="OrthoDB" id="2437484at2759"/>
<reference evidence="1 2" key="1">
    <citation type="submission" date="2018-06" db="EMBL/GenBank/DDBJ databases">
        <title>Comparative genomics reveals the genomic features of Rhizophagus irregularis, R. cerebriforme, R. diaphanum and Gigaspora rosea, and their symbiotic lifestyle signature.</title>
        <authorList>
            <person name="Morin E."/>
            <person name="San Clemente H."/>
            <person name="Chen E.C.H."/>
            <person name="De La Providencia I."/>
            <person name="Hainaut M."/>
            <person name="Kuo A."/>
            <person name="Kohler A."/>
            <person name="Murat C."/>
            <person name="Tang N."/>
            <person name="Roy S."/>
            <person name="Loubradou J."/>
            <person name="Henrissat B."/>
            <person name="Grigoriev I.V."/>
            <person name="Corradi N."/>
            <person name="Roux C."/>
            <person name="Martin F.M."/>
        </authorList>
    </citation>
    <scope>NUCLEOTIDE SEQUENCE [LARGE SCALE GENOMIC DNA]</scope>
    <source>
        <strain evidence="1 2">DAOM 194757</strain>
    </source>
</reference>
<dbReference type="EMBL" id="QKWP01002480">
    <property type="protein sequence ID" value="RIB03196.1"/>
    <property type="molecule type" value="Genomic_DNA"/>
</dbReference>